<keyword evidence="2" id="KW-0418">Kinase</keyword>
<dbReference type="RefSeq" id="WP_192752848.1">
    <property type="nucleotide sequence ID" value="NZ_BAABJL010000142.1"/>
</dbReference>
<dbReference type="SUPFAM" id="SSF46785">
    <property type="entry name" value="Winged helix' DNA-binding domain"/>
    <property type="match status" value="1"/>
</dbReference>
<proteinExistence type="inferred from homology"/>
<evidence type="ECO:0000313" key="2">
    <source>
        <dbReference type="EMBL" id="MBE1609238.1"/>
    </source>
</evidence>
<dbReference type="Gene3D" id="1.10.10.10">
    <property type="entry name" value="Winged helix-like DNA-binding domain superfamily/Winged helix DNA-binding domain"/>
    <property type="match status" value="1"/>
</dbReference>
<comment type="caution">
    <text evidence="2">The sequence shown here is derived from an EMBL/GenBank/DDBJ whole genome shotgun (WGS) entry which is preliminary data.</text>
</comment>
<dbReference type="InterPro" id="IPR043129">
    <property type="entry name" value="ATPase_NBD"/>
</dbReference>
<protein>
    <submittedName>
        <fullName evidence="2">NBD/HSP70 family sugar kinase</fullName>
    </submittedName>
</protein>
<sequence length="405" mass="42913">MRTGTRALRLGDYNQQVVLELVRTRTATSRAELAQRTGLTFQAISKIVRRLVASGLLLEDTSREAARTGRPPTVLRIDPTAAYALGVHIDRDETAYVLVDLAGTVVERERRRTPRRGGPSRSADQIARVTRQLVERSGVERDQVLGVGVGAPGPLDPGEGILDNPGGMPEWGRVHLKKMLVERIGCDVAVDNDAVAAAVGETWNGKAHDVRNLLFVYIGWGLGTALVLDGQVYRGGAGLGGDLYHVPIDPGGPLCPCGSRGCVGQYASPAAILEDVRRRSKVRRHTASRPGAAPTPSSYGDVCRVAVNGPSVERDALVHAATMLGLGLLGVVAVLDPDLVVLGGAGLEAARPIYESVIHRTLTERVPLPGQRETRVAISDAGSDVGAIGAASLLLHNTYAPRFTG</sequence>
<dbReference type="InterPro" id="IPR036388">
    <property type="entry name" value="WH-like_DNA-bd_sf"/>
</dbReference>
<dbReference type="PANTHER" id="PTHR18964">
    <property type="entry name" value="ROK (REPRESSOR, ORF, KINASE) FAMILY"/>
    <property type="match status" value="1"/>
</dbReference>
<evidence type="ECO:0000256" key="1">
    <source>
        <dbReference type="ARBA" id="ARBA00006479"/>
    </source>
</evidence>
<organism evidence="2 3">
    <name type="scientific">Actinopolymorpha pittospori</name>
    <dbReference type="NCBI Taxonomy" id="648752"/>
    <lineage>
        <taxon>Bacteria</taxon>
        <taxon>Bacillati</taxon>
        <taxon>Actinomycetota</taxon>
        <taxon>Actinomycetes</taxon>
        <taxon>Propionibacteriales</taxon>
        <taxon>Actinopolymorphaceae</taxon>
        <taxon>Actinopolymorpha</taxon>
    </lineage>
</organism>
<dbReference type="SUPFAM" id="SSF53067">
    <property type="entry name" value="Actin-like ATPase domain"/>
    <property type="match status" value="1"/>
</dbReference>
<dbReference type="EMBL" id="JADBEM010000001">
    <property type="protein sequence ID" value="MBE1609238.1"/>
    <property type="molecule type" value="Genomic_DNA"/>
</dbReference>
<accession>A0A927N2S2</accession>
<gene>
    <name evidence="2" type="ORF">HEB94_006086</name>
</gene>
<comment type="similarity">
    <text evidence="1">Belongs to the ROK (NagC/XylR) family.</text>
</comment>
<dbReference type="PANTHER" id="PTHR18964:SF149">
    <property type="entry name" value="BIFUNCTIONAL UDP-N-ACETYLGLUCOSAMINE 2-EPIMERASE_N-ACETYLMANNOSAMINE KINASE"/>
    <property type="match status" value="1"/>
</dbReference>
<evidence type="ECO:0000313" key="3">
    <source>
        <dbReference type="Proteomes" id="UP000638648"/>
    </source>
</evidence>
<dbReference type="GO" id="GO:0016301">
    <property type="term" value="F:kinase activity"/>
    <property type="evidence" value="ECO:0007669"/>
    <property type="project" value="UniProtKB-KW"/>
</dbReference>
<dbReference type="Pfam" id="PF00480">
    <property type="entry name" value="ROK"/>
    <property type="match status" value="1"/>
</dbReference>
<dbReference type="InterPro" id="IPR000600">
    <property type="entry name" value="ROK"/>
</dbReference>
<dbReference type="Proteomes" id="UP000638648">
    <property type="component" value="Unassembled WGS sequence"/>
</dbReference>
<name>A0A927N2S2_9ACTN</name>
<dbReference type="InterPro" id="IPR036390">
    <property type="entry name" value="WH_DNA-bd_sf"/>
</dbReference>
<keyword evidence="3" id="KW-1185">Reference proteome</keyword>
<keyword evidence="2" id="KW-0808">Transferase</keyword>
<reference evidence="2" key="1">
    <citation type="submission" date="2020-10" db="EMBL/GenBank/DDBJ databases">
        <title>Sequencing the genomes of 1000 actinobacteria strains.</title>
        <authorList>
            <person name="Klenk H.-P."/>
        </authorList>
    </citation>
    <scope>NUCLEOTIDE SEQUENCE</scope>
    <source>
        <strain evidence="2">DSM 45354</strain>
    </source>
</reference>
<dbReference type="AlphaFoldDB" id="A0A927N2S2"/>
<dbReference type="Gene3D" id="3.30.420.40">
    <property type="match status" value="2"/>
</dbReference>